<keyword evidence="2" id="KW-0732">Signal</keyword>
<feature type="signal peptide" evidence="2">
    <location>
        <begin position="1"/>
        <end position="24"/>
    </location>
</feature>
<dbReference type="EMBL" id="HBUF01549041">
    <property type="protein sequence ID" value="CAG6758208.1"/>
    <property type="molecule type" value="Transcribed_RNA"/>
</dbReference>
<evidence type="ECO:0000256" key="2">
    <source>
        <dbReference type="SAM" id="SignalP"/>
    </source>
</evidence>
<evidence type="ECO:0000256" key="1">
    <source>
        <dbReference type="SAM" id="MobiDB-lite"/>
    </source>
</evidence>
<proteinExistence type="predicted"/>
<dbReference type="EMBL" id="HBUF01103021">
    <property type="protein sequence ID" value="CAG6638584.1"/>
    <property type="molecule type" value="Transcribed_RNA"/>
</dbReference>
<dbReference type="EMBL" id="HBUF01103020">
    <property type="protein sequence ID" value="CAG6638583.1"/>
    <property type="molecule type" value="Transcribed_RNA"/>
</dbReference>
<protein>
    <submittedName>
        <fullName evidence="3">Uncharacterized protein</fullName>
    </submittedName>
</protein>
<accession>A0A8D8VYS1</accession>
<dbReference type="AlphaFoldDB" id="A0A8D8VYS1"/>
<sequence>MKYITLPVITLCVVLATVLTETQTEQNQDNVATNSLAENDLKPQLERRKSARAVGDKPPRQKGVKELVYDLVKGTAHESEDVYRNISRIFLNTFTTTTTTPSPDDVDTDNSTTTTPAPEFKITDFYRLAGINYRGLNRLFLTEFQLALKDSIKNVGEFRNDLRLSFFPFLRPEPKYKNPNITYQYNKKGKR</sequence>
<feature type="compositionally biased region" description="Polar residues" evidence="1">
    <location>
        <begin position="25"/>
        <end position="37"/>
    </location>
</feature>
<feature type="chain" id="PRO_5036262346" evidence="2">
    <location>
        <begin position="25"/>
        <end position="191"/>
    </location>
</feature>
<name>A0A8D8VYS1_9HEMI</name>
<feature type="region of interest" description="Disordered" evidence="1">
    <location>
        <begin position="25"/>
        <end position="59"/>
    </location>
</feature>
<reference evidence="3" key="1">
    <citation type="submission" date="2021-05" db="EMBL/GenBank/DDBJ databases">
        <authorList>
            <person name="Alioto T."/>
            <person name="Alioto T."/>
            <person name="Gomez Garrido J."/>
        </authorList>
    </citation>
    <scope>NUCLEOTIDE SEQUENCE</scope>
</reference>
<feature type="compositionally biased region" description="Basic and acidic residues" evidence="1">
    <location>
        <begin position="39"/>
        <end position="59"/>
    </location>
</feature>
<evidence type="ECO:0000313" key="3">
    <source>
        <dbReference type="EMBL" id="CAG6638584.1"/>
    </source>
</evidence>
<organism evidence="3">
    <name type="scientific">Cacopsylla melanoneura</name>
    <dbReference type="NCBI Taxonomy" id="428564"/>
    <lineage>
        <taxon>Eukaryota</taxon>
        <taxon>Metazoa</taxon>
        <taxon>Ecdysozoa</taxon>
        <taxon>Arthropoda</taxon>
        <taxon>Hexapoda</taxon>
        <taxon>Insecta</taxon>
        <taxon>Pterygota</taxon>
        <taxon>Neoptera</taxon>
        <taxon>Paraneoptera</taxon>
        <taxon>Hemiptera</taxon>
        <taxon>Sternorrhyncha</taxon>
        <taxon>Psylloidea</taxon>
        <taxon>Psyllidae</taxon>
        <taxon>Psyllinae</taxon>
        <taxon>Cacopsylla</taxon>
    </lineage>
</organism>